<dbReference type="SUPFAM" id="SSF50978">
    <property type="entry name" value="WD40 repeat-like"/>
    <property type="match status" value="1"/>
</dbReference>
<evidence type="ECO:0000259" key="2">
    <source>
        <dbReference type="Pfam" id="PF10313"/>
    </source>
</evidence>
<comment type="caution">
    <text evidence="3">The sequence shown here is derived from an EMBL/GenBank/DDBJ whole genome shotgun (WGS) entry which is preliminary data.</text>
</comment>
<evidence type="ECO:0000256" key="1">
    <source>
        <dbReference type="SAM" id="MobiDB-lite"/>
    </source>
</evidence>
<keyword evidence="4" id="KW-1185">Reference proteome</keyword>
<dbReference type="InterPro" id="IPR019417">
    <property type="entry name" value="DUF2415"/>
</dbReference>
<accession>A0ABR4AWW0</accession>
<feature type="domain" description="DUF2415" evidence="2">
    <location>
        <begin position="332"/>
        <end position="371"/>
    </location>
</feature>
<protein>
    <recommendedName>
        <fullName evidence="2">DUF2415 domain-containing protein</fullName>
    </recommendedName>
</protein>
<feature type="compositionally biased region" description="Basic and acidic residues" evidence="1">
    <location>
        <begin position="520"/>
        <end position="534"/>
    </location>
</feature>
<name>A0ABR4AWW0_9LECA</name>
<evidence type="ECO:0000313" key="4">
    <source>
        <dbReference type="Proteomes" id="UP001590951"/>
    </source>
</evidence>
<dbReference type="InterPro" id="IPR015943">
    <property type="entry name" value="WD40/YVTN_repeat-like_dom_sf"/>
</dbReference>
<feature type="compositionally biased region" description="Low complexity" evidence="1">
    <location>
        <begin position="469"/>
        <end position="484"/>
    </location>
</feature>
<sequence>MPIDFTRPCETKSLIRPSEGTFYAARIHPQHNQLKNFISTRDPNVIYYASEYDVFALNVTTRKRTLIKSIPFQPYCLDAGHGWICVGGEAHGQCAFISIDERETGRTTLRQHAEVDDLLPLDLDPESRRSLHDLRRTPQWGHYLGEASAKYELQTHDLGGSIVNSVTIHLLRNEQKEFKDEVVVVITNNDQTVRIFSLTQSRLLETLDFPTPMNHASISPDGKLLLAVGDEGRAFFCRRIRLPGATTAGENSYARHEWHEIAEPELSLTDQEGDACFTTAFSPSGHICAVASQSGVVTLFDTALIHDDMDPEDAVIDVLKSSRASIPRNFVGAVRSMSFSPAPWDLLAWAEDQGRVCVVDLRNGFYSKQVIELETDSPDLNRADVEDHDTTSEQRQLEIERRFVERHREALEAQDHLAAVSHTADYLELAAARRRLEREALDATSQDLSALTETERQLVDSIGLRRLPGSSHDPSDTSSSGPTSFNYTPTRSADPRTWTGLPSPTPSSNLQSRSTASIHEFMRQRNWERSRANDRSYQPRRRSSVIISNSNSHSNDSSPQASSSLAPIGTATPALSASPSRLPSSTNDNAMSHLLDTDPWQTITDSMGASNIPSDTTARLRSLQSRNLERSIQARAVPQAATDRRMQALQDAGEQTMAAHADAVEARVNRAREANVRALRQSRASRADVVYDEIDREVLLRRLDEPRRRPRSEGGVTTMGIGWSPEGRNLLVATEEGILQYPVNIGGRKTIPGVSFL</sequence>
<dbReference type="PANTHER" id="PTHR43991:SF9">
    <property type="entry name" value="DUF2415 DOMAIN-CONTAINING PROTEIN"/>
    <property type="match status" value="1"/>
</dbReference>
<evidence type="ECO:0000313" key="3">
    <source>
        <dbReference type="EMBL" id="KAL2049960.1"/>
    </source>
</evidence>
<dbReference type="Proteomes" id="UP001590951">
    <property type="component" value="Unassembled WGS sequence"/>
</dbReference>
<feature type="region of interest" description="Disordered" evidence="1">
    <location>
        <begin position="461"/>
        <end position="593"/>
    </location>
</feature>
<proteinExistence type="predicted"/>
<dbReference type="Pfam" id="PF10313">
    <property type="entry name" value="DUF2415"/>
    <property type="match status" value="1"/>
</dbReference>
<organism evidence="3 4">
    <name type="scientific">Lepraria finkii</name>
    <dbReference type="NCBI Taxonomy" id="1340010"/>
    <lineage>
        <taxon>Eukaryota</taxon>
        <taxon>Fungi</taxon>
        <taxon>Dikarya</taxon>
        <taxon>Ascomycota</taxon>
        <taxon>Pezizomycotina</taxon>
        <taxon>Lecanoromycetes</taxon>
        <taxon>OSLEUM clade</taxon>
        <taxon>Lecanoromycetidae</taxon>
        <taxon>Lecanorales</taxon>
        <taxon>Lecanorineae</taxon>
        <taxon>Stereocaulaceae</taxon>
        <taxon>Lepraria</taxon>
    </lineage>
</organism>
<dbReference type="PANTHER" id="PTHR43991">
    <property type="entry name" value="WD REPEAT PROTEIN (AFU_ORTHOLOGUE AFUA_8G05640)-RELATED"/>
    <property type="match status" value="1"/>
</dbReference>
<gene>
    <name evidence="3" type="ORF">ABVK25_009827</name>
</gene>
<feature type="compositionally biased region" description="Low complexity" evidence="1">
    <location>
        <begin position="544"/>
        <end position="586"/>
    </location>
</feature>
<feature type="compositionally biased region" description="Polar residues" evidence="1">
    <location>
        <begin position="500"/>
        <end position="517"/>
    </location>
</feature>
<dbReference type="Gene3D" id="2.130.10.10">
    <property type="entry name" value="YVTN repeat-like/Quinoprotein amine dehydrogenase"/>
    <property type="match status" value="1"/>
</dbReference>
<dbReference type="InterPro" id="IPR036322">
    <property type="entry name" value="WD40_repeat_dom_sf"/>
</dbReference>
<reference evidence="3 4" key="1">
    <citation type="submission" date="2024-09" db="EMBL/GenBank/DDBJ databases">
        <title>Rethinking Asexuality: The Enigmatic Case of Functional Sexual Genes in Lepraria (Stereocaulaceae).</title>
        <authorList>
            <person name="Doellman M."/>
            <person name="Sun Y."/>
            <person name="Barcenas-Pena A."/>
            <person name="Lumbsch H.T."/>
            <person name="Grewe F."/>
        </authorList>
    </citation>
    <scope>NUCLEOTIDE SEQUENCE [LARGE SCALE GENOMIC DNA]</scope>
    <source>
        <strain evidence="3 4">Grewe 0041</strain>
    </source>
</reference>
<dbReference type="EMBL" id="JBHFEH010000055">
    <property type="protein sequence ID" value="KAL2049960.1"/>
    <property type="molecule type" value="Genomic_DNA"/>
</dbReference>